<evidence type="ECO:0000313" key="1">
    <source>
        <dbReference type="EMBL" id="GKZ23176.1"/>
    </source>
</evidence>
<comment type="caution">
    <text evidence="1">The sequence shown here is derived from an EMBL/GenBank/DDBJ whole genome shotgun (WGS) entry which is preliminary data.</text>
</comment>
<accession>A0A9W5YVH9</accession>
<organism evidence="1 2">
    <name type="scientific">Aspergillus brasiliensis</name>
    <dbReference type="NCBI Taxonomy" id="319629"/>
    <lineage>
        <taxon>Eukaryota</taxon>
        <taxon>Fungi</taxon>
        <taxon>Dikarya</taxon>
        <taxon>Ascomycota</taxon>
        <taxon>Pezizomycotina</taxon>
        <taxon>Eurotiomycetes</taxon>
        <taxon>Eurotiomycetidae</taxon>
        <taxon>Eurotiales</taxon>
        <taxon>Aspergillaceae</taxon>
        <taxon>Aspergillus</taxon>
        <taxon>Aspergillus subgen. Circumdati</taxon>
    </lineage>
</organism>
<protein>
    <submittedName>
        <fullName evidence="1">Uncharacterized protein</fullName>
    </submittedName>
</protein>
<dbReference type="Proteomes" id="UP001143548">
    <property type="component" value="Unassembled WGS sequence"/>
</dbReference>
<evidence type="ECO:0000313" key="2">
    <source>
        <dbReference type="Proteomes" id="UP001143548"/>
    </source>
</evidence>
<name>A0A9W5YVH9_9EURO</name>
<reference evidence="1" key="1">
    <citation type="submission" date="2022-07" db="EMBL/GenBank/DDBJ databases">
        <title>Taxonomy of Aspergillus series Nigri: significant species reduction supported by multi-species coalescent approaches.</title>
        <authorList>
            <person name="Bian C."/>
            <person name="Kusuya Y."/>
            <person name="Sklenar F."/>
            <person name="D'hooge E."/>
            <person name="Yaguchi T."/>
            <person name="Takahashi H."/>
            <person name="Hubka V."/>
        </authorList>
    </citation>
    <scope>NUCLEOTIDE SEQUENCE</scope>
    <source>
        <strain evidence="1">CBS 733.88</strain>
    </source>
</reference>
<proteinExistence type="predicted"/>
<sequence length="118" mass="12689">MSLRMEDTARYMSLRTDCADTVLGKSKDKVGTVYLDDMAVDSCASKLRTPDRMDFGNSHARSDRNHPPCVYTASIGADSIFEAAHLHVVAAAIHGAGNAFSASDLCEIAHLPALHGLR</sequence>
<gene>
    <name evidence="1" type="ORF">AbraCBS73388_009527</name>
</gene>
<dbReference type="AlphaFoldDB" id="A0A9W5YVH9"/>
<dbReference type="EMBL" id="BROQ01000063">
    <property type="protein sequence ID" value="GKZ23176.1"/>
    <property type="molecule type" value="Genomic_DNA"/>
</dbReference>